<keyword evidence="2" id="KW-1185">Reference proteome</keyword>
<evidence type="ECO:0000313" key="2">
    <source>
        <dbReference type="Proteomes" id="UP001172102"/>
    </source>
</evidence>
<protein>
    <submittedName>
        <fullName evidence="1">Uncharacterized protein</fullName>
    </submittedName>
</protein>
<comment type="caution">
    <text evidence="1">The sequence shown here is derived from an EMBL/GenBank/DDBJ whole genome shotgun (WGS) entry which is preliminary data.</text>
</comment>
<sequence length="252" mass="27528">MLPWLSEGIQDYVSKKGGELGSMSSDSATPCNPQGKLRASAQSLVPFCLGVPCLRFAFLCSGCVVARLAEKTTPLFDPNGYWGLASIPCFGWSSAGGLCGPFPSARSCAMVLCSADIVWCDVLRGSEWCCGWVFVLIAPKNSPEPAECRTVRRDTTWLRATRPASSVRRGEDTQPHVIRLACRTTPDPGACSHDVWRRLDSRSPQRCCFLRAFRGTLPEVPWNAKSGIWRCAVIHGARCHALPCPRPCRQGP</sequence>
<reference evidence="1" key="1">
    <citation type="submission" date="2023-06" db="EMBL/GenBank/DDBJ databases">
        <title>Genome-scale phylogeny and comparative genomics of the fungal order Sordariales.</title>
        <authorList>
            <consortium name="Lawrence Berkeley National Laboratory"/>
            <person name="Hensen N."/>
            <person name="Bonometti L."/>
            <person name="Westerberg I."/>
            <person name="Brannstrom I.O."/>
            <person name="Guillou S."/>
            <person name="Cros-Aarteil S."/>
            <person name="Calhoun S."/>
            <person name="Haridas S."/>
            <person name="Kuo A."/>
            <person name="Mondo S."/>
            <person name="Pangilinan J."/>
            <person name="Riley R."/>
            <person name="Labutti K."/>
            <person name="Andreopoulos B."/>
            <person name="Lipzen A."/>
            <person name="Chen C."/>
            <person name="Yanf M."/>
            <person name="Daum C."/>
            <person name="Ng V."/>
            <person name="Clum A."/>
            <person name="Steindorff A."/>
            <person name="Ohm R."/>
            <person name="Martin F."/>
            <person name="Silar P."/>
            <person name="Natvig D."/>
            <person name="Lalanne C."/>
            <person name="Gautier V."/>
            <person name="Ament-Velasquez S.L."/>
            <person name="Kruys A."/>
            <person name="Hutchinson M.I."/>
            <person name="Powell A.J."/>
            <person name="Barry K."/>
            <person name="Miller A.N."/>
            <person name="Grigoriev I.V."/>
            <person name="Debuchy R."/>
            <person name="Gladieux P."/>
            <person name="Thoren M.H."/>
            <person name="Johannesson H."/>
        </authorList>
    </citation>
    <scope>NUCLEOTIDE SEQUENCE</scope>
    <source>
        <strain evidence="1">SMH4607-1</strain>
    </source>
</reference>
<dbReference type="Proteomes" id="UP001172102">
    <property type="component" value="Unassembled WGS sequence"/>
</dbReference>
<organism evidence="1 2">
    <name type="scientific">Lasiosphaeris hirsuta</name>
    <dbReference type="NCBI Taxonomy" id="260670"/>
    <lineage>
        <taxon>Eukaryota</taxon>
        <taxon>Fungi</taxon>
        <taxon>Dikarya</taxon>
        <taxon>Ascomycota</taxon>
        <taxon>Pezizomycotina</taxon>
        <taxon>Sordariomycetes</taxon>
        <taxon>Sordariomycetidae</taxon>
        <taxon>Sordariales</taxon>
        <taxon>Lasiosphaeriaceae</taxon>
        <taxon>Lasiosphaeris</taxon>
    </lineage>
</organism>
<dbReference type="AlphaFoldDB" id="A0AA40AS67"/>
<dbReference type="EMBL" id="JAUKUA010000003">
    <property type="protein sequence ID" value="KAK0721013.1"/>
    <property type="molecule type" value="Genomic_DNA"/>
</dbReference>
<name>A0AA40AS67_9PEZI</name>
<gene>
    <name evidence="1" type="ORF">B0H67DRAFT_210886</name>
</gene>
<accession>A0AA40AS67</accession>
<evidence type="ECO:0000313" key="1">
    <source>
        <dbReference type="EMBL" id="KAK0721013.1"/>
    </source>
</evidence>
<proteinExistence type="predicted"/>